<evidence type="ECO:0000313" key="1">
    <source>
        <dbReference type="Proteomes" id="UP000887580"/>
    </source>
</evidence>
<evidence type="ECO:0000313" key="2">
    <source>
        <dbReference type="WBParaSite" id="PS1159_v2.g9770.t1"/>
    </source>
</evidence>
<protein>
    <submittedName>
        <fullName evidence="2">Fibronectin type-III domain-containing protein</fullName>
    </submittedName>
</protein>
<proteinExistence type="predicted"/>
<name>A0AC35GXH2_9BILA</name>
<organism evidence="1 2">
    <name type="scientific">Panagrolaimus sp. PS1159</name>
    <dbReference type="NCBI Taxonomy" id="55785"/>
    <lineage>
        <taxon>Eukaryota</taxon>
        <taxon>Metazoa</taxon>
        <taxon>Ecdysozoa</taxon>
        <taxon>Nematoda</taxon>
        <taxon>Chromadorea</taxon>
        <taxon>Rhabditida</taxon>
        <taxon>Tylenchina</taxon>
        <taxon>Panagrolaimomorpha</taxon>
        <taxon>Panagrolaimoidea</taxon>
        <taxon>Panagrolaimidae</taxon>
        <taxon>Panagrolaimus</taxon>
    </lineage>
</organism>
<dbReference type="Proteomes" id="UP000887580">
    <property type="component" value="Unplaced"/>
</dbReference>
<reference evidence="2" key="1">
    <citation type="submission" date="2022-11" db="UniProtKB">
        <authorList>
            <consortium name="WormBaseParasite"/>
        </authorList>
    </citation>
    <scope>IDENTIFICATION</scope>
</reference>
<accession>A0AC35GXH2</accession>
<dbReference type="WBParaSite" id="PS1159_v2.g9770.t1">
    <property type="protein sequence ID" value="PS1159_v2.g9770.t1"/>
    <property type="gene ID" value="PS1159_v2.g9770"/>
</dbReference>
<sequence>CNNRQAVLEWRKPDDHGSEITKFTIEMKTGFPPHEWQIVLEETAVTPETYQAIITLSPWVNYTFRIIAYNSYGSSEPGMPAKTLFDGFHCSTDMSNETIIRELPTYTEYLVQVQAVNKEGKSSLKPESIIGYSGEDVPLEAPKNFHLSKFNNFSSAEFAWNPVS</sequence>